<accession>A0A372JIR1</accession>
<dbReference type="PRINTS" id="PR00081">
    <property type="entry name" value="GDHRDH"/>
</dbReference>
<dbReference type="Pfam" id="PF13561">
    <property type="entry name" value="adh_short_C2"/>
    <property type="match status" value="1"/>
</dbReference>
<gene>
    <name evidence="2" type="ORF">DZF91_19620</name>
</gene>
<dbReference type="OrthoDB" id="9804774at2"/>
<dbReference type="AlphaFoldDB" id="A0A372JIR1"/>
<dbReference type="PANTHER" id="PTHR42879:SF6">
    <property type="entry name" value="NADPH-DEPENDENT REDUCTASE BACG"/>
    <property type="match status" value="1"/>
</dbReference>
<reference evidence="2 3" key="1">
    <citation type="submission" date="2018-08" db="EMBL/GenBank/DDBJ databases">
        <title>Actinomadura jelena sp. nov., a novel Actinomycete isolated from soil in Chad.</title>
        <authorList>
            <person name="Shi L."/>
        </authorList>
    </citation>
    <scope>NUCLEOTIDE SEQUENCE [LARGE SCALE GENOMIC DNA]</scope>
    <source>
        <strain evidence="2 3">NEAU-G17</strain>
    </source>
</reference>
<evidence type="ECO:0000256" key="1">
    <source>
        <dbReference type="ARBA" id="ARBA00006484"/>
    </source>
</evidence>
<dbReference type="RefSeq" id="WP_117358913.1">
    <property type="nucleotide sequence ID" value="NZ_QURH01000316.1"/>
</dbReference>
<comment type="caution">
    <text evidence="2">The sequence shown here is derived from an EMBL/GenBank/DDBJ whole genome shotgun (WGS) entry which is preliminary data.</text>
</comment>
<organism evidence="2 3">
    <name type="scientific">Actinomadura logoneensis</name>
    <dbReference type="NCBI Taxonomy" id="2293572"/>
    <lineage>
        <taxon>Bacteria</taxon>
        <taxon>Bacillati</taxon>
        <taxon>Actinomycetota</taxon>
        <taxon>Actinomycetes</taxon>
        <taxon>Streptosporangiales</taxon>
        <taxon>Thermomonosporaceae</taxon>
        <taxon>Actinomadura</taxon>
    </lineage>
</organism>
<dbReference type="InterPro" id="IPR050259">
    <property type="entry name" value="SDR"/>
</dbReference>
<dbReference type="Proteomes" id="UP000261811">
    <property type="component" value="Unassembled WGS sequence"/>
</dbReference>
<name>A0A372JIR1_9ACTN</name>
<keyword evidence="3" id="KW-1185">Reference proteome</keyword>
<dbReference type="EMBL" id="QURH01000316">
    <property type="protein sequence ID" value="RFU39903.1"/>
    <property type="molecule type" value="Genomic_DNA"/>
</dbReference>
<dbReference type="InterPro" id="IPR036291">
    <property type="entry name" value="NAD(P)-bd_dom_sf"/>
</dbReference>
<comment type="similarity">
    <text evidence="1">Belongs to the short-chain dehydrogenases/reductases (SDR) family.</text>
</comment>
<dbReference type="SUPFAM" id="SSF51735">
    <property type="entry name" value="NAD(P)-binding Rossmann-fold domains"/>
    <property type="match status" value="1"/>
</dbReference>
<proteinExistence type="inferred from homology"/>
<dbReference type="Gene3D" id="3.40.50.720">
    <property type="entry name" value="NAD(P)-binding Rossmann-like Domain"/>
    <property type="match status" value="1"/>
</dbReference>
<evidence type="ECO:0000313" key="2">
    <source>
        <dbReference type="EMBL" id="RFU39903.1"/>
    </source>
</evidence>
<evidence type="ECO:0000313" key="3">
    <source>
        <dbReference type="Proteomes" id="UP000261811"/>
    </source>
</evidence>
<dbReference type="InterPro" id="IPR002347">
    <property type="entry name" value="SDR_fam"/>
</dbReference>
<sequence length="257" mass="25775">MDLGLDGKVALVAGGSAGIGLAIARDLVREGATVSIAGRDAGRLAKARDEIAADLGAVVGTRVLDLRDTDGARAWVEDTAAEHGAAHIVVSNAGGPPAGPTGAFGPDGFRDAVELGMIAHIGLVQAALPHLRRAGWGRVLMVASETIRDIIPQFALSAIARSGLAAYAKTLVHELGPGDVTVNVLAPGYTATDALLGGLTGDLGAETARVAAEAGIPLGRVARPEEVAAVGTFLLSARASFVTGTVQVVDGGRSLGM</sequence>
<dbReference type="PANTHER" id="PTHR42879">
    <property type="entry name" value="3-OXOACYL-(ACYL-CARRIER-PROTEIN) REDUCTASE"/>
    <property type="match status" value="1"/>
</dbReference>
<protein>
    <submittedName>
        <fullName evidence="2">SDR family oxidoreductase</fullName>
    </submittedName>
</protein>